<gene>
    <name evidence="1" type="ORF">ACFFU1_14655</name>
</gene>
<comment type="caution">
    <text evidence="1">The sequence shown here is derived from an EMBL/GenBank/DDBJ whole genome shotgun (WGS) entry which is preliminary data.</text>
</comment>
<evidence type="ECO:0000313" key="2">
    <source>
        <dbReference type="Proteomes" id="UP001589590"/>
    </source>
</evidence>
<dbReference type="RefSeq" id="WP_290270860.1">
    <property type="nucleotide sequence ID" value="NZ_JAUFQP010000010.1"/>
</dbReference>
<dbReference type="EMBL" id="JBHMFA010000012">
    <property type="protein sequence ID" value="MFB9106141.1"/>
    <property type="molecule type" value="Genomic_DNA"/>
</dbReference>
<dbReference type="Pfam" id="PF13715">
    <property type="entry name" value="CarbopepD_reg_2"/>
    <property type="match status" value="1"/>
</dbReference>
<protein>
    <submittedName>
        <fullName evidence="1">Carboxypeptidase-like regulatory domain-containing protein</fullName>
    </submittedName>
</protein>
<dbReference type="InterPro" id="IPR008969">
    <property type="entry name" value="CarboxyPept-like_regulatory"/>
</dbReference>
<evidence type="ECO:0000313" key="1">
    <source>
        <dbReference type="EMBL" id="MFB9106141.1"/>
    </source>
</evidence>
<dbReference type="Gene3D" id="2.60.40.1120">
    <property type="entry name" value="Carboxypeptidase-like, regulatory domain"/>
    <property type="match status" value="1"/>
</dbReference>
<keyword evidence="2" id="KW-1185">Reference proteome</keyword>
<dbReference type="Proteomes" id="UP001589590">
    <property type="component" value="Unassembled WGS sequence"/>
</dbReference>
<accession>A0ABV5H320</accession>
<sequence>MNKNSSNLIETKRSYSEQNALLNIIIGRVTSKCDGTVLPGVTVKIKNKAVGTYTDFEGNFSISPIDDGDVLVFSMIGFKTQEITIDVTNICPSNTPCTKLLYVKLECDDIT</sequence>
<reference evidence="1 2" key="1">
    <citation type="submission" date="2024-09" db="EMBL/GenBank/DDBJ databases">
        <authorList>
            <person name="Sun Q."/>
            <person name="Mori K."/>
        </authorList>
    </citation>
    <scope>NUCLEOTIDE SEQUENCE [LARGE SCALE GENOMIC DNA]</scope>
    <source>
        <strain evidence="1 2">CECT 8300</strain>
    </source>
</reference>
<dbReference type="SUPFAM" id="SSF49464">
    <property type="entry name" value="Carboxypeptidase regulatory domain-like"/>
    <property type="match status" value="1"/>
</dbReference>
<proteinExistence type="predicted"/>
<organism evidence="1 2">
    <name type="scientific">Algibacter miyuki</name>
    <dbReference type="NCBI Taxonomy" id="1306933"/>
    <lineage>
        <taxon>Bacteria</taxon>
        <taxon>Pseudomonadati</taxon>
        <taxon>Bacteroidota</taxon>
        <taxon>Flavobacteriia</taxon>
        <taxon>Flavobacteriales</taxon>
        <taxon>Flavobacteriaceae</taxon>
        <taxon>Algibacter</taxon>
    </lineage>
</organism>
<name>A0ABV5H320_9FLAO</name>